<evidence type="ECO:0000313" key="3">
    <source>
        <dbReference type="Proteomes" id="UP000094147"/>
    </source>
</evidence>
<evidence type="ECO:0000256" key="1">
    <source>
        <dbReference type="SAM" id="MobiDB-lite"/>
    </source>
</evidence>
<dbReference type="STRING" id="1144748.KS2013_935"/>
<protein>
    <submittedName>
        <fullName evidence="2">Uncharacterized protein</fullName>
    </submittedName>
</protein>
<dbReference type="EMBL" id="CP012418">
    <property type="protein sequence ID" value="AOE49657.1"/>
    <property type="molecule type" value="Genomic_DNA"/>
</dbReference>
<sequence length="70" mass="8225">MSTGKKSKKNKTITKSGYKSEITQFLEELDETIHPDSPARQAEKKKYDEINEKRDNPDYEEKTSKIWKGF</sequence>
<dbReference type="OrthoDB" id="6198623at2"/>
<dbReference type="InterPro" id="IPR049640">
    <property type="entry name" value="CBU_0585/lpg0581-like"/>
</dbReference>
<dbReference type="KEGG" id="ksd:KS2013_935"/>
<dbReference type="PATRIC" id="fig|1144748.3.peg.947"/>
<name>A0A1B3BA24_9GAMM</name>
<organism evidence="2 3">
    <name type="scientific">Kangiella sediminilitoris</name>
    <dbReference type="NCBI Taxonomy" id="1144748"/>
    <lineage>
        <taxon>Bacteria</taxon>
        <taxon>Pseudomonadati</taxon>
        <taxon>Pseudomonadota</taxon>
        <taxon>Gammaproteobacteria</taxon>
        <taxon>Kangiellales</taxon>
        <taxon>Kangiellaceae</taxon>
        <taxon>Kangiella</taxon>
    </lineage>
</organism>
<dbReference type="RefSeq" id="WP_068990458.1">
    <property type="nucleotide sequence ID" value="NZ_CP012418.1"/>
</dbReference>
<feature type="compositionally biased region" description="Basic and acidic residues" evidence="1">
    <location>
        <begin position="41"/>
        <end position="64"/>
    </location>
</feature>
<gene>
    <name evidence="2" type="ORF">KS2013_935</name>
</gene>
<accession>A0A1B3BA24</accession>
<dbReference type="NCBIfam" id="NF041950">
    <property type="entry name" value="CBU_0585_fam"/>
    <property type="match status" value="1"/>
</dbReference>
<reference evidence="3" key="1">
    <citation type="submission" date="2015-08" db="EMBL/GenBank/DDBJ databases">
        <authorList>
            <person name="Kim K.M."/>
        </authorList>
    </citation>
    <scope>NUCLEOTIDE SEQUENCE [LARGE SCALE GENOMIC DNA]</scope>
    <source>
        <strain evidence="3">KCTC 23892</strain>
    </source>
</reference>
<proteinExistence type="predicted"/>
<dbReference type="Proteomes" id="UP000094147">
    <property type="component" value="Chromosome"/>
</dbReference>
<keyword evidence="3" id="KW-1185">Reference proteome</keyword>
<dbReference type="AlphaFoldDB" id="A0A1B3BA24"/>
<evidence type="ECO:0000313" key="2">
    <source>
        <dbReference type="EMBL" id="AOE49657.1"/>
    </source>
</evidence>
<feature type="region of interest" description="Disordered" evidence="1">
    <location>
        <begin position="32"/>
        <end position="70"/>
    </location>
</feature>